<evidence type="ECO:0000256" key="2">
    <source>
        <dbReference type="ARBA" id="ARBA00001947"/>
    </source>
</evidence>
<keyword evidence="6" id="KW-0862">Zinc</keyword>
<evidence type="ECO:0000256" key="13">
    <source>
        <dbReference type="ARBA" id="ARBA00075219"/>
    </source>
</evidence>
<comment type="catalytic activity">
    <reaction evidence="9">
        <text>D-serine = pyruvate + NH4(+)</text>
        <dbReference type="Rhea" id="RHEA:13977"/>
        <dbReference type="ChEBI" id="CHEBI:15361"/>
        <dbReference type="ChEBI" id="CHEBI:28938"/>
        <dbReference type="ChEBI" id="CHEBI:35247"/>
        <dbReference type="EC" id="4.3.1.18"/>
    </reaction>
    <physiologicalReaction direction="left-to-right" evidence="9">
        <dbReference type="Rhea" id="RHEA:13978"/>
    </physiologicalReaction>
</comment>
<evidence type="ECO:0000256" key="5">
    <source>
        <dbReference type="ARBA" id="ARBA00022723"/>
    </source>
</evidence>
<comment type="function">
    <text evidence="10">Catalyzes the conversion of D-serine to pyruvate and ammonia. May play a role in D-serine detoxification.</text>
</comment>
<evidence type="ECO:0000256" key="4">
    <source>
        <dbReference type="ARBA" id="ARBA00022575"/>
    </source>
</evidence>
<accession>A0A9P9BUT5</accession>
<dbReference type="Pfam" id="PF14031">
    <property type="entry name" value="D-ser_dehydrat"/>
    <property type="match status" value="1"/>
</dbReference>
<evidence type="ECO:0000256" key="8">
    <source>
        <dbReference type="ARBA" id="ARBA00023239"/>
    </source>
</evidence>
<dbReference type="InterPro" id="IPR051466">
    <property type="entry name" value="D-amino_acid_metab_enzyme"/>
</dbReference>
<dbReference type="EC" id="4.3.1.18" evidence="11"/>
<dbReference type="RefSeq" id="XP_046017608.1">
    <property type="nucleotide sequence ID" value="XM_046149239.1"/>
</dbReference>
<dbReference type="GO" id="GO:0046872">
    <property type="term" value="F:metal ion binding"/>
    <property type="evidence" value="ECO:0007669"/>
    <property type="project" value="UniProtKB-KW"/>
</dbReference>
<dbReference type="InterPro" id="IPR026956">
    <property type="entry name" value="D-ser_dehydrat-like_dom"/>
</dbReference>
<evidence type="ECO:0000256" key="7">
    <source>
        <dbReference type="ARBA" id="ARBA00022898"/>
    </source>
</evidence>
<dbReference type="Proteomes" id="UP000756346">
    <property type="component" value="Unassembled WGS sequence"/>
</dbReference>
<evidence type="ECO:0000256" key="12">
    <source>
        <dbReference type="ARBA" id="ARBA00069616"/>
    </source>
</evidence>
<dbReference type="InterPro" id="IPR001608">
    <property type="entry name" value="Ala_racemase_N"/>
</dbReference>
<dbReference type="AlphaFoldDB" id="A0A9P9BUT5"/>
<dbReference type="GeneID" id="70178785"/>
<evidence type="ECO:0000313" key="15">
    <source>
        <dbReference type="EMBL" id="KAH7039553.1"/>
    </source>
</evidence>
<keyword evidence="8" id="KW-0456">Lyase</keyword>
<evidence type="ECO:0000256" key="3">
    <source>
        <dbReference type="ARBA" id="ARBA00005323"/>
    </source>
</evidence>
<evidence type="ECO:0000313" key="16">
    <source>
        <dbReference type="Proteomes" id="UP000756346"/>
    </source>
</evidence>
<dbReference type="Pfam" id="PF01168">
    <property type="entry name" value="Ala_racemase_N"/>
    <property type="match status" value="1"/>
</dbReference>
<name>A0A9P9BUT5_9PEZI</name>
<evidence type="ECO:0000256" key="10">
    <source>
        <dbReference type="ARBA" id="ARBA00055764"/>
    </source>
</evidence>
<dbReference type="OrthoDB" id="20198at2759"/>
<keyword evidence="16" id="KW-1185">Reference proteome</keyword>
<feature type="domain" description="D-serine dehydratase-like" evidence="14">
    <location>
        <begin position="279"/>
        <end position="391"/>
    </location>
</feature>
<comment type="caution">
    <text evidence="15">The sequence shown here is derived from an EMBL/GenBank/DDBJ whole genome shotgun (WGS) entry which is preliminary data.</text>
</comment>
<evidence type="ECO:0000256" key="1">
    <source>
        <dbReference type="ARBA" id="ARBA00001933"/>
    </source>
</evidence>
<dbReference type="GO" id="GO:0009636">
    <property type="term" value="P:response to toxic substance"/>
    <property type="evidence" value="ECO:0007669"/>
    <property type="project" value="UniProtKB-KW"/>
</dbReference>
<dbReference type="InterPro" id="IPR042208">
    <property type="entry name" value="D-ser_dehydrat-like_sf"/>
</dbReference>
<comment type="similarity">
    <text evidence="3">Belongs to the DSD1 family.</text>
</comment>
<evidence type="ECO:0000256" key="11">
    <source>
        <dbReference type="ARBA" id="ARBA00066349"/>
    </source>
</evidence>
<dbReference type="PANTHER" id="PTHR28004:SF2">
    <property type="entry name" value="D-SERINE DEHYDRATASE"/>
    <property type="match status" value="1"/>
</dbReference>
<gene>
    <name evidence="15" type="ORF">B0I36DRAFT_233580</name>
</gene>
<dbReference type="GO" id="GO:0036088">
    <property type="term" value="P:D-serine catabolic process"/>
    <property type="evidence" value="ECO:0007669"/>
    <property type="project" value="TreeGrafter"/>
</dbReference>
<dbReference type="EMBL" id="JAGTJQ010000001">
    <property type="protein sequence ID" value="KAH7039553.1"/>
    <property type="molecule type" value="Genomic_DNA"/>
</dbReference>
<comment type="cofactor">
    <cofactor evidence="1">
        <name>pyridoxal 5'-phosphate</name>
        <dbReference type="ChEBI" id="CHEBI:597326"/>
    </cofactor>
</comment>
<dbReference type="PANTHER" id="PTHR28004">
    <property type="entry name" value="ZGC:162816-RELATED"/>
    <property type="match status" value="1"/>
</dbReference>
<keyword evidence="7" id="KW-0663">Pyridoxal phosphate</keyword>
<dbReference type="SMART" id="SM01119">
    <property type="entry name" value="D-ser_dehydrat"/>
    <property type="match status" value="1"/>
</dbReference>
<dbReference type="FunFam" id="3.20.20.10:FF:000016">
    <property type="entry name" value="D-serine dehydratase"/>
    <property type="match status" value="1"/>
</dbReference>
<dbReference type="SUPFAM" id="SSF51419">
    <property type="entry name" value="PLP-binding barrel"/>
    <property type="match status" value="1"/>
</dbReference>
<protein>
    <recommendedName>
        <fullName evidence="12">D-serine dehydratase</fullName>
        <ecNumber evidence="11">4.3.1.18</ecNumber>
    </recommendedName>
    <alternativeName>
        <fullName evidence="13">D-serine deaminase</fullName>
    </alternativeName>
</protein>
<comment type="cofactor">
    <cofactor evidence="2">
        <name>Zn(2+)</name>
        <dbReference type="ChEBI" id="CHEBI:29105"/>
    </cofactor>
</comment>
<evidence type="ECO:0000256" key="6">
    <source>
        <dbReference type="ARBA" id="ARBA00022833"/>
    </source>
</evidence>
<keyword evidence="5" id="KW-0479">Metal-binding</keyword>
<dbReference type="Gene3D" id="3.20.20.10">
    <property type="entry name" value="Alanine racemase"/>
    <property type="match status" value="1"/>
</dbReference>
<dbReference type="GO" id="GO:0008721">
    <property type="term" value="F:D-serine ammonia-lyase activity"/>
    <property type="evidence" value="ECO:0007669"/>
    <property type="project" value="UniProtKB-EC"/>
</dbReference>
<proteinExistence type="inferred from homology"/>
<keyword evidence="4" id="KW-0216">Detoxification</keyword>
<organism evidence="15 16">
    <name type="scientific">Microdochium trichocladiopsis</name>
    <dbReference type="NCBI Taxonomy" id="1682393"/>
    <lineage>
        <taxon>Eukaryota</taxon>
        <taxon>Fungi</taxon>
        <taxon>Dikarya</taxon>
        <taxon>Ascomycota</taxon>
        <taxon>Pezizomycotina</taxon>
        <taxon>Sordariomycetes</taxon>
        <taxon>Xylariomycetidae</taxon>
        <taxon>Xylariales</taxon>
        <taxon>Microdochiaceae</taxon>
        <taxon>Microdochium</taxon>
    </lineage>
</organism>
<reference evidence="15" key="1">
    <citation type="journal article" date="2021" name="Nat. Commun.">
        <title>Genetic determinants of endophytism in the Arabidopsis root mycobiome.</title>
        <authorList>
            <person name="Mesny F."/>
            <person name="Miyauchi S."/>
            <person name="Thiergart T."/>
            <person name="Pickel B."/>
            <person name="Atanasova L."/>
            <person name="Karlsson M."/>
            <person name="Huettel B."/>
            <person name="Barry K.W."/>
            <person name="Haridas S."/>
            <person name="Chen C."/>
            <person name="Bauer D."/>
            <person name="Andreopoulos W."/>
            <person name="Pangilinan J."/>
            <person name="LaButti K."/>
            <person name="Riley R."/>
            <person name="Lipzen A."/>
            <person name="Clum A."/>
            <person name="Drula E."/>
            <person name="Henrissat B."/>
            <person name="Kohler A."/>
            <person name="Grigoriev I.V."/>
            <person name="Martin F.M."/>
            <person name="Hacquard S."/>
        </authorList>
    </citation>
    <scope>NUCLEOTIDE SEQUENCE</scope>
    <source>
        <strain evidence="15">MPI-CAGE-CH-0230</strain>
    </source>
</reference>
<sequence length="406" mass="43746">MDHTLEHHASYIGKPISALPTPALVISLPVLRRNIDALHKHVEELGIGFRPHVKTLKTLEVTRLMLKGGKYRSIVASTLAEVHGVLPLVEEGLLDECLYGMPIYPGCLPRLAELRKKVRIQLMVDNEQQVAALEETFETHGGSASWDVFIKLDVGSRRAGVDQADTEALRSLVDRVDSSAATTLHGFYVHAGHSYGGRRRDEAEATLNVELSAVLAAAALAGNDRELVVSIGSTPTAHVVASLKAAVPHNVRLELHAGNYPANDLQQLSTGVIAEADQAARVVAEVCSVYPRRNEALINAGVVAMSREVAGAYPGFGRVVGKPDWGIVRLSQEHGIIGNTSAVDSDQSASRGQAPGVEGVSEQFAVGQRVSLCCNHVCITAAAFFAFYIVDDHDVVQETWVPWKGW</sequence>
<dbReference type="InterPro" id="IPR029066">
    <property type="entry name" value="PLP-binding_barrel"/>
</dbReference>
<dbReference type="Gene3D" id="2.40.37.20">
    <property type="entry name" value="D-serine dehydratase-like domain"/>
    <property type="match status" value="1"/>
</dbReference>
<evidence type="ECO:0000259" key="14">
    <source>
        <dbReference type="SMART" id="SM01119"/>
    </source>
</evidence>
<evidence type="ECO:0000256" key="9">
    <source>
        <dbReference type="ARBA" id="ARBA00051198"/>
    </source>
</evidence>